<dbReference type="Proteomes" id="UP000235371">
    <property type="component" value="Unassembled WGS sequence"/>
</dbReference>
<dbReference type="GeneID" id="36589891"/>
<evidence type="ECO:0000313" key="3">
    <source>
        <dbReference type="Proteomes" id="UP000235371"/>
    </source>
</evidence>
<proteinExistence type="predicted"/>
<dbReference type="STRING" id="1095630.A0A2J6SM94"/>
<dbReference type="RefSeq" id="XP_024728795.1">
    <property type="nucleotide sequence ID" value="XM_024881814.1"/>
</dbReference>
<sequence length="493" mass="54137">MPYGDLDYEDLTRILTESFNVLAEQVELLSNRKLVLENKLVFAHEQYQQLADKYAAGDLEISSTLAKLQLPPDVQISGFVPLPQRQQSGSKQQAAVAIRDGRRAAQRLATLTGKSTGSSGGTSISGTSNNLRLSARRTSLSTVLEQDFTTTGKKSSLLCPFARRPVAENKPPMDPEASQGTGTQESDRPLTPIDPTPHQSADPICAALYAETMSSPPPSVTGSAAKCPIRYLDQHSPEEVARYFETHKHEIPRSHEVCVKRYQRNEADIRKLDAKYGNLVSMIQGLGQKHQPMLPTKEEEDSVEVEQASNERVENWAKAVSTNGIGYEEEPIVPEDDEDRESRFDRPLKEIRVGESPSRPWGISVPILDPPEGQRPVSPPPAPVSVEHAPKQSGKCPFGHSPQVKVEERPTSPRTQEMPTLKCPVPHAQKANDQYAAAPSQPAVQAQPAFIQPGDIPQMNGGVIPQMIFTGPVFIGYPMEQAIAFMQKYKGAQ</sequence>
<evidence type="ECO:0000256" key="1">
    <source>
        <dbReference type="SAM" id="MobiDB-lite"/>
    </source>
</evidence>
<feature type="compositionally biased region" description="Low complexity" evidence="1">
    <location>
        <begin position="110"/>
        <end position="128"/>
    </location>
</feature>
<feature type="region of interest" description="Disordered" evidence="1">
    <location>
        <begin position="164"/>
        <end position="200"/>
    </location>
</feature>
<organism evidence="2 3">
    <name type="scientific">Hyaloscypha bicolor E</name>
    <dbReference type="NCBI Taxonomy" id="1095630"/>
    <lineage>
        <taxon>Eukaryota</taxon>
        <taxon>Fungi</taxon>
        <taxon>Dikarya</taxon>
        <taxon>Ascomycota</taxon>
        <taxon>Pezizomycotina</taxon>
        <taxon>Leotiomycetes</taxon>
        <taxon>Helotiales</taxon>
        <taxon>Hyaloscyphaceae</taxon>
        <taxon>Hyaloscypha</taxon>
        <taxon>Hyaloscypha bicolor</taxon>
    </lineage>
</organism>
<dbReference type="OrthoDB" id="5343576at2759"/>
<dbReference type="AlphaFoldDB" id="A0A2J6SM94"/>
<gene>
    <name evidence="2" type="ORF">K444DRAFT_621020</name>
</gene>
<evidence type="ECO:0000313" key="2">
    <source>
        <dbReference type="EMBL" id="PMD51891.1"/>
    </source>
</evidence>
<dbReference type="InParanoid" id="A0A2J6SM94"/>
<name>A0A2J6SM94_9HELO</name>
<feature type="region of interest" description="Disordered" evidence="1">
    <location>
        <begin position="110"/>
        <end position="131"/>
    </location>
</feature>
<feature type="region of interest" description="Disordered" evidence="1">
    <location>
        <begin position="369"/>
        <end position="421"/>
    </location>
</feature>
<dbReference type="EMBL" id="KZ613912">
    <property type="protein sequence ID" value="PMD51891.1"/>
    <property type="molecule type" value="Genomic_DNA"/>
</dbReference>
<protein>
    <submittedName>
        <fullName evidence="2">Uncharacterized protein</fullName>
    </submittedName>
</protein>
<reference evidence="2 3" key="1">
    <citation type="submission" date="2016-04" db="EMBL/GenBank/DDBJ databases">
        <title>A degradative enzymes factory behind the ericoid mycorrhizal symbiosis.</title>
        <authorList>
            <consortium name="DOE Joint Genome Institute"/>
            <person name="Martino E."/>
            <person name="Morin E."/>
            <person name="Grelet G."/>
            <person name="Kuo A."/>
            <person name="Kohler A."/>
            <person name="Daghino S."/>
            <person name="Barry K."/>
            <person name="Choi C."/>
            <person name="Cichocki N."/>
            <person name="Clum A."/>
            <person name="Copeland A."/>
            <person name="Hainaut M."/>
            <person name="Haridas S."/>
            <person name="Labutti K."/>
            <person name="Lindquist E."/>
            <person name="Lipzen A."/>
            <person name="Khouja H.-R."/>
            <person name="Murat C."/>
            <person name="Ohm R."/>
            <person name="Olson A."/>
            <person name="Spatafora J."/>
            <person name="Veneault-Fourrey C."/>
            <person name="Henrissat B."/>
            <person name="Grigoriev I."/>
            <person name="Martin F."/>
            <person name="Perotto S."/>
        </authorList>
    </citation>
    <scope>NUCLEOTIDE SEQUENCE [LARGE SCALE GENOMIC DNA]</scope>
    <source>
        <strain evidence="2 3">E</strain>
    </source>
</reference>
<accession>A0A2J6SM94</accession>
<keyword evidence="3" id="KW-1185">Reference proteome</keyword>